<evidence type="ECO:0000259" key="4">
    <source>
        <dbReference type="PROSITE" id="PS50893"/>
    </source>
</evidence>
<dbReference type="Gene3D" id="3.40.50.300">
    <property type="entry name" value="P-loop containing nucleotide triphosphate hydrolases"/>
    <property type="match status" value="1"/>
</dbReference>
<dbReference type="SMART" id="SM00382">
    <property type="entry name" value="AAA"/>
    <property type="match status" value="1"/>
</dbReference>
<organism evidence="5 6">
    <name type="scientific">Rubrimonas cliftonensis</name>
    <dbReference type="NCBI Taxonomy" id="89524"/>
    <lineage>
        <taxon>Bacteria</taxon>
        <taxon>Pseudomonadati</taxon>
        <taxon>Pseudomonadota</taxon>
        <taxon>Alphaproteobacteria</taxon>
        <taxon>Rhodobacterales</taxon>
        <taxon>Paracoccaceae</taxon>
        <taxon>Rubrimonas</taxon>
    </lineage>
</organism>
<dbReference type="Gene3D" id="2.40.50.100">
    <property type="match status" value="1"/>
</dbReference>
<dbReference type="STRING" id="89524.SAMN05444370_1326"/>
<dbReference type="Proteomes" id="UP000198703">
    <property type="component" value="Unassembled WGS sequence"/>
</dbReference>
<dbReference type="InterPro" id="IPR027417">
    <property type="entry name" value="P-loop_NTPase"/>
</dbReference>
<dbReference type="Pfam" id="PF08402">
    <property type="entry name" value="TOBE_2"/>
    <property type="match status" value="1"/>
</dbReference>
<dbReference type="OrthoDB" id="9802264at2"/>
<dbReference type="AlphaFoldDB" id="A0A1H4FZ29"/>
<dbReference type="FunFam" id="3.40.50.300:FF:000425">
    <property type="entry name" value="Probable ABC transporter, ATP-binding subunit"/>
    <property type="match status" value="1"/>
</dbReference>
<keyword evidence="3 5" id="KW-0067">ATP-binding</keyword>
<dbReference type="GO" id="GO:0022857">
    <property type="term" value="F:transmembrane transporter activity"/>
    <property type="evidence" value="ECO:0007669"/>
    <property type="project" value="InterPro"/>
</dbReference>
<dbReference type="InterPro" id="IPR012340">
    <property type="entry name" value="NA-bd_OB-fold"/>
</dbReference>
<dbReference type="InterPro" id="IPR003593">
    <property type="entry name" value="AAA+_ATPase"/>
</dbReference>
<dbReference type="GO" id="GO:0016887">
    <property type="term" value="F:ATP hydrolysis activity"/>
    <property type="evidence" value="ECO:0007669"/>
    <property type="project" value="InterPro"/>
</dbReference>
<dbReference type="EMBL" id="FNQM01000032">
    <property type="protein sequence ID" value="SEB02575.1"/>
    <property type="molecule type" value="Genomic_DNA"/>
</dbReference>
<accession>A0A1H4FZ29</accession>
<keyword evidence="1" id="KW-0813">Transport</keyword>
<dbReference type="SUPFAM" id="SSF50331">
    <property type="entry name" value="MOP-like"/>
    <property type="match status" value="1"/>
</dbReference>
<dbReference type="InterPro" id="IPR050093">
    <property type="entry name" value="ABC_SmlMolc_Importer"/>
</dbReference>
<evidence type="ECO:0000256" key="3">
    <source>
        <dbReference type="ARBA" id="ARBA00022840"/>
    </source>
</evidence>
<dbReference type="InterPro" id="IPR003439">
    <property type="entry name" value="ABC_transporter-like_ATP-bd"/>
</dbReference>
<reference evidence="5 6" key="1">
    <citation type="submission" date="2016-10" db="EMBL/GenBank/DDBJ databases">
        <authorList>
            <person name="de Groot N.N."/>
        </authorList>
    </citation>
    <scope>NUCLEOTIDE SEQUENCE [LARGE SCALE GENOMIC DNA]</scope>
    <source>
        <strain evidence="5 6">DSM 15345</strain>
    </source>
</reference>
<name>A0A1H4FZ29_9RHOB</name>
<dbReference type="PANTHER" id="PTHR42781:SF4">
    <property type="entry name" value="SPERMIDINE_PUTRESCINE IMPORT ATP-BINDING PROTEIN POTA"/>
    <property type="match status" value="1"/>
</dbReference>
<dbReference type="InterPro" id="IPR013611">
    <property type="entry name" value="Transp-assoc_OB_typ2"/>
</dbReference>
<proteinExistence type="predicted"/>
<dbReference type="PROSITE" id="PS50893">
    <property type="entry name" value="ABC_TRANSPORTER_2"/>
    <property type="match status" value="1"/>
</dbReference>
<evidence type="ECO:0000313" key="5">
    <source>
        <dbReference type="EMBL" id="SEB02575.1"/>
    </source>
</evidence>
<sequence length="367" mass="39069">MQPAAAPPAQVGGGARHLDVAAVSKSYRGQKVIDRLDFEASRGELVSLLGPSGCGKTTLLRLIAGLVSADGGDIAIGGRSVTRTPAHRRNVSVVFQNYALFPHLNVRDNVAFGLRARGREIGARVDDALALVRMGAFADRAVAALSGGQQQRVAVARALVVEPDLLLLDEPFSALDRKLRETMQVELKTLLWARAITAVFVTHDQDEALAVSSRIAVMNAGRIEQYAAPGALYDRPATPFALDFVGLSTRIAGRARRRDGEAVEIETPYGIVRAPRPGTAPAEGAPVLIGVRPERIALADAEAAPDENRIAVRLADVMALGSRTHLHGAAEADDRLLCELPGMAQTVAPGAEVTLRWRVADTLLYPL</sequence>
<dbReference type="GO" id="GO:0015697">
    <property type="term" value="P:quaternary ammonium group transport"/>
    <property type="evidence" value="ECO:0007669"/>
    <property type="project" value="UniProtKB-ARBA"/>
</dbReference>
<evidence type="ECO:0000313" key="6">
    <source>
        <dbReference type="Proteomes" id="UP000198703"/>
    </source>
</evidence>
<keyword evidence="6" id="KW-1185">Reference proteome</keyword>
<dbReference type="Gene3D" id="2.40.50.140">
    <property type="entry name" value="Nucleic acid-binding proteins"/>
    <property type="match status" value="1"/>
</dbReference>
<dbReference type="GO" id="GO:0043190">
    <property type="term" value="C:ATP-binding cassette (ABC) transporter complex"/>
    <property type="evidence" value="ECO:0007669"/>
    <property type="project" value="InterPro"/>
</dbReference>
<keyword evidence="2" id="KW-0547">Nucleotide-binding</keyword>
<dbReference type="Pfam" id="PF00005">
    <property type="entry name" value="ABC_tran"/>
    <property type="match status" value="1"/>
</dbReference>
<dbReference type="InterPro" id="IPR008995">
    <property type="entry name" value="Mo/tungstate-bd_C_term_dom"/>
</dbReference>
<dbReference type="PROSITE" id="PS00211">
    <property type="entry name" value="ABC_TRANSPORTER_1"/>
    <property type="match status" value="1"/>
</dbReference>
<evidence type="ECO:0000256" key="1">
    <source>
        <dbReference type="ARBA" id="ARBA00022448"/>
    </source>
</evidence>
<dbReference type="InterPro" id="IPR017871">
    <property type="entry name" value="ABC_transporter-like_CS"/>
</dbReference>
<evidence type="ECO:0000256" key="2">
    <source>
        <dbReference type="ARBA" id="ARBA00022741"/>
    </source>
</evidence>
<protein>
    <submittedName>
        <fullName evidence="5">Putative spermidine/putrescine transport system ATP-binding protein</fullName>
    </submittedName>
</protein>
<gene>
    <name evidence="5" type="ORF">SAMN05444370_1326</name>
</gene>
<dbReference type="SUPFAM" id="SSF52540">
    <property type="entry name" value="P-loop containing nucleoside triphosphate hydrolases"/>
    <property type="match status" value="1"/>
</dbReference>
<feature type="domain" description="ABC transporter" evidence="4">
    <location>
        <begin position="18"/>
        <end position="245"/>
    </location>
</feature>
<dbReference type="GO" id="GO:0005524">
    <property type="term" value="F:ATP binding"/>
    <property type="evidence" value="ECO:0007669"/>
    <property type="project" value="UniProtKB-KW"/>
</dbReference>
<dbReference type="PANTHER" id="PTHR42781">
    <property type="entry name" value="SPERMIDINE/PUTRESCINE IMPORT ATP-BINDING PROTEIN POTA"/>
    <property type="match status" value="1"/>
</dbReference>
<dbReference type="RefSeq" id="WP_093256442.1">
    <property type="nucleotide sequence ID" value="NZ_FNQM01000032.1"/>
</dbReference>